<dbReference type="Proteomes" id="UP000078348">
    <property type="component" value="Unassembled WGS sequence"/>
</dbReference>
<dbReference type="PANTHER" id="PTHR47765">
    <property type="entry name" value="3'-5' EXONUCLEASE DOMAIN-CONTAINING PROTEIN"/>
    <property type="match status" value="1"/>
</dbReference>
<dbReference type="InterPro" id="IPR002562">
    <property type="entry name" value="3'-5'_exonuclease_dom"/>
</dbReference>
<dbReference type="EMBL" id="LXWW01000092">
    <property type="protein sequence ID" value="OAO16250.1"/>
    <property type="molecule type" value="Genomic_DNA"/>
</dbReference>
<dbReference type="SMART" id="SM00474">
    <property type="entry name" value="35EXOc"/>
    <property type="match status" value="1"/>
</dbReference>
<dbReference type="InterPro" id="IPR036397">
    <property type="entry name" value="RNaseH_sf"/>
</dbReference>
<evidence type="ECO:0000313" key="3">
    <source>
        <dbReference type="Proteomes" id="UP000078348"/>
    </source>
</evidence>
<evidence type="ECO:0000259" key="1">
    <source>
        <dbReference type="SMART" id="SM00474"/>
    </source>
</evidence>
<comment type="caution">
    <text evidence="2">The sequence shown here is derived from an EMBL/GenBank/DDBJ whole genome shotgun (WGS) entry which is preliminary data.</text>
</comment>
<evidence type="ECO:0000313" key="2">
    <source>
        <dbReference type="EMBL" id="OAO16250.1"/>
    </source>
</evidence>
<keyword evidence="3" id="KW-1185">Reference proteome</keyword>
<dbReference type="STRING" id="478820.A0A196SGR2"/>
<dbReference type="Pfam" id="PF01612">
    <property type="entry name" value="DNA_pol_A_exo1"/>
    <property type="match status" value="1"/>
</dbReference>
<sequence length="480" mass="54984">MPVFTRYRSDKRPDLQYSDGYCTLGLMCKCQHSYGVVGTPEWIAENPTDYLYGLLRYSIMYNKDCSSIAVDYLKSHTLLDYVDFEPIVRLLDDNRDRLLEKPLLRLYSYRDAKIAYTIEKFEGKPDITKEEYLALPKDSEEYKELHSLFMGVCIDKIKKEFKKYDDDAFLAVIADFPMSDRDIKRVGEELVTLFGSDYPLIHSFDAQFATHFANSAEPSVAQLRNRQDRVQYQEPMRDAFVLPADFSISEVNSLEELARAVEVMKKEGVLGWDTESAGCEVFRRLALIQISTASQAWLISPTWMQQESRTAELNALWESLVQNPRIIHAFKTVGGDSREMQAAFPALPALHAFTNVVDVDVLSEGLGFTRRAGLSAYVELFDGRPLDKRMQCSQWARRPLTREQRVYAATDAFVTRMVLLEMCKTLKAGKWGLKERRNWALAERRMVRAGTKIPMNIDTGITIKAPIKPILDLYDSVSAK</sequence>
<reference evidence="2 3" key="1">
    <citation type="submission" date="2016-05" db="EMBL/GenBank/DDBJ databases">
        <title>Nuclear genome of Blastocystis sp. subtype 1 NandII.</title>
        <authorList>
            <person name="Gentekaki E."/>
            <person name="Curtis B."/>
            <person name="Stairs C."/>
            <person name="Eme L."/>
            <person name="Herman E."/>
            <person name="Klimes V."/>
            <person name="Arias M.C."/>
            <person name="Elias M."/>
            <person name="Hilliou F."/>
            <person name="Klute M."/>
            <person name="Malik S.-B."/>
            <person name="Pightling A."/>
            <person name="Rachubinski R."/>
            <person name="Salas D."/>
            <person name="Schlacht A."/>
            <person name="Suga H."/>
            <person name="Archibald J."/>
            <person name="Ball S.G."/>
            <person name="Clark G."/>
            <person name="Dacks J."/>
            <person name="Van Der Giezen M."/>
            <person name="Tsaousis A."/>
            <person name="Roger A."/>
        </authorList>
    </citation>
    <scope>NUCLEOTIDE SEQUENCE [LARGE SCALE GENOMIC DNA]</scope>
    <source>
        <strain evidence="3">ATCC 50177 / NandII</strain>
    </source>
</reference>
<gene>
    <name evidence="2" type="ORF">AV274_2030</name>
</gene>
<keyword evidence="2" id="KW-0131">Cell cycle</keyword>
<dbReference type="GO" id="GO:0003676">
    <property type="term" value="F:nucleic acid binding"/>
    <property type="evidence" value="ECO:0007669"/>
    <property type="project" value="InterPro"/>
</dbReference>
<dbReference type="GO" id="GO:0006139">
    <property type="term" value="P:nucleobase-containing compound metabolic process"/>
    <property type="evidence" value="ECO:0007669"/>
    <property type="project" value="InterPro"/>
</dbReference>
<feature type="domain" description="3'-5' exonuclease" evidence="1">
    <location>
        <begin position="248"/>
        <end position="427"/>
    </location>
</feature>
<proteinExistence type="predicted"/>
<organism evidence="2 3">
    <name type="scientific">Blastocystis sp. subtype 1 (strain ATCC 50177 / NandII)</name>
    <dbReference type="NCBI Taxonomy" id="478820"/>
    <lineage>
        <taxon>Eukaryota</taxon>
        <taxon>Sar</taxon>
        <taxon>Stramenopiles</taxon>
        <taxon>Bigyra</taxon>
        <taxon>Opalozoa</taxon>
        <taxon>Opalinata</taxon>
        <taxon>Blastocystidae</taxon>
        <taxon>Blastocystis</taxon>
    </lineage>
</organism>
<dbReference type="Gene3D" id="3.30.420.10">
    <property type="entry name" value="Ribonuclease H-like superfamily/Ribonuclease H"/>
    <property type="match status" value="1"/>
</dbReference>
<dbReference type="OrthoDB" id="10261556at2759"/>
<dbReference type="InterPro" id="IPR052408">
    <property type="entry name" value="Exonuclease_MUT-7-like"/>
</dbReference>
<protein>
    <submittedName>
        <fullName evidence="2">Cell division control protein 48-B</fullName>
    </submittedName>
</protein>
<accession>A0A196SGR2</accession>
<name>A0A196SGR2_BLAHN</name>
<dbReference type="GO" id="GO:0008408">
    <property type="term" value="F:3'-5' exonuclease activity"/>
    <property type="evidence" value="ECO:0007669"/>
    <property type="project" value="InterPro"/>
</dbReference>
<dbReference type="GO" id="GO:0051301">
    <property type="term" value="P:cell division"/>
    <property type="evidence" value="ECO:0007669"/>
    <property type="project" value="UniProtKB-KW"/>
</dbReference>
<dbReference type="AlphaFoldDB" id="A0A196SGR2"/>
<keyword evidence="2" id="KW-0132">Cell division</keyword>
<dbReference type="PANTHER" id="PTHR47765:SF2">
    <property type="entry name" value="EXONUCLEASE MUT-7 HOMOLOG"/>
    <property type="match status" value="1"/>
</dbReference>
<dbReference type="InterPro" id="IPR012337">
    <property type="entry name" value="RNaseH-like_sf"/>
</dbReference>
<dbReference type="SUPFAM" id="SSF53098">
    <property type="entry name" value="Ribonuclease H-like"/>
    <property type="match status" value="1"/>
</dbReference>